<evidence type="ECO:0000259" key="3">
    <source>
        <dbReference type="PROSITE" id="PS50887"/>
    </source>
</evidence>
<dbReference type="Proteomes" id="UP000437736">
    <property type="component" value="Unassembled WGS sequence"/>
</dbReference>
<feature type="domain" description="GGDEF" evidence="3">
    <location>
        <begin position="221"/>
        <end position="336"/>
    </location>
</feature>
<reference evidence="4 5" key="1">
    <citation type="submission" date="2019-11" db="EMBL/GenBank/DDBJ databases">
        <title>Acidiferrimicrobium australis gen. nov., sp. nov., an acidophilic and obligately heterotrophic, member of the Actinobacteria that catalyses dissimilatory oxido- reduction of iron isolated from metal-rich acidic water in Chile.</title>
        <authorList>
            <person name="Gonzalez D."/>
            <person name="Huber K."/>
            <person name="Hedrich S."/>
            <person name="Rojas-Villalobos C."/>
            <person name="Quatrini R."/>
            <person name="Dinamarca M.A."/>
            <person name="Schwarz A."/>
            <person name="Canales C."/>
            <person name="Nancucheo I."/>
        </authorList>
    </citation>
    <scope>NUCLEOTIDE SEQUENCE [LARGE SCALE GENOMIC DNA]</scope>
    <source>
        <strain evidence="4 5">USS-CCA1</strain>
    </source>
</reference>
<dbReference type="Pfam" id="PF00990">
    <property type="entry name" value="GGDEF"/>
    <property type="match status" value="1"/>
</dbReference>
<evidence type="ECO:0000256" key="2">
    <source>
        <dbReference type="SAM" id="Phobius"/>
    </source>
</evidence>
<feature type="transmembrane region" description="Helical" evidence="2">
    <location>
        <begin position="165"/>
        <end position="187"/>
    </location>
</feature>
<sequence length="336" mass="34770">MAQAVVEPDGPEQPAPPAASTPATALARSFFSRPSRVAAFLWSAGALAVALVLPLHRWSGPALLGLGVSAAVAACCAGARATVGGRLPRWSVQVDVALGNLLVTVIAAAGASKHTNMANLYLLVEVFALLYLPLRSALVHLGAAGAAYAVVLGLGPRTAEPPAVAWLAVFGTAAVLGAVLVGLVGVLRNIAREDPLTGLANRRSWDEQLQTELERSARSGSALSVVVLDLDGFKAVNDVHGHQAGDRLLQAVARSGQAATRGGGDLLARLGGDEFAVLAPGSDEIGAHRLARRLTEQLPRGVSASVGVATWDRAEGASDLLRRADQALYQAKRRRR</sequence>
<feature type="transmembrane region" description="Helical" evidence="2">
    <location>
        <begin position="62"/>
        <end position="83"/>
    </location>
</feature>
<organism evidence="4 5">
    <name type="scientific">Acidiferrimicrobium australe</name>
    <dbReference type="NCBI Taxonomy" id="2664430"/>
    <lineage>
        <taxon>Bacteria</taxon>
        <taxon>Bacillati</taxon>
        <taxon>Actinomycetota</taxon>
        <taxon>Acidimicrobiia</taxon>
        <taxon>Acidimicrobiales</taxon>
        <taxon>Acidimicrobiaceae</taxon>
        <taxon>Acidiferrimicrobium</taxon>
    </lineage>
</organism>
<dbReference type="PANTHER" id="PTHR45138:SF9">
    <property type="entry name" value="DIGUANYLATE CYCLASE DGCM-RELATED"/>
    <property type="match status" value="1"/>
</dbReference>
<evidence type="ECO:0000256" key="1">
    <source>
        <dbReference type="SAM" id="MobiDB-lite"/>
    </source>
</evidence>
<dbReference type="SUPFAM" id="SSF55073">
    <property type="entry name" value="Nucleotide cyclase"/>
    <property type="match status" value="1"/>
</dbReference>
<dbReference type="EMBL" id="WJHE01000075">
    <property type="protein sequence ID" value="MST31474.1"/>
    <property type="molecule type" value="Genomic_DNA"/>
</dbReference>
<dbReference type="InterPro" id="IPR029787">
    <property type="entry name" value="Nucleotide_cyclase"/>
</dbReference>
<keyword evidence="2" id="KW-0472">Membrane</keyword>
<keyword evidence="5" id="KW-1185">Reference proteome</keyword>
<feature type="region of interest" description="Disordered" evidence="1">
    <location>
        <begin position="1"/>
        <end position="20"/>
    </location>
</feature>
<evidence type="ECO:0000313" key="4">
    <source>
        <dbReference type="EMBL" id="MST31474.1"/>
    </source>
</evidence>
<dbReference type="PROSITE" id="PS50887">
    <property type="entry name" value="GGDEF"/>
    <property type="match status" value="1"/>
</dbReference>
<keyword evidence="2" id="KW-0812">Transmembrane</keyword>
<feature type="transmembrane region" description="Helical" evidence="2">
    <location>
        <begin position="90"/>
        <end position="111"/>
    </location>
</feature>
<dbReference type="CDD" id="cd01949">
    <property type="entry name" value="GGDEF"/>
    <property type="match status" value="1"/>
</dbReference>
<protein>
    <submittedName>
        <fullName evidence="4">Diguanylate cyclase</fullName>
    </submittedName>
</protein>
<dbReference type="SMART" id="SM00267">
    <property type="entry name" value="GGDEF"/>
    <property type="match status" value="1"/>
</dbReference>
<dbReference type="InterPro" id="IPR043128">
    <property type="entry name" value="Rev_trsase/Diguanyl_cyclase"/>
</dbReference>
<dbReference type="PANTHER" id="PTHR45138">
    <property type="entry name" value="REGULATORY COMPONENTS OF SENSORY TRANSDUCTION SYSTEM"/>
    <property type="match status" value="1"/>
</dbReference>
<proteinExistence type="predicted"/>
<dbReference type="Gene3D" id="3.30.70.270">
    <property type="match status" value="1"/>
</dbReference>
<evidence type="ECO:0000313" key="5">
    <source>
        <dbReference type="Proteomes" id="UP000437736"/>
    </source>
</evidence>
<feature type="transmembrane region" description="Helical" evidence="2">
    <location>
        <begin position="141"/>
        <end position="159"/>
    </location>
</feature>
<feature type="transmembrane region" description="Helical" evidence="2">
    <location>
        <begin position="37"/>
        <end position="56"/>
    </location>
</feature>
<comment type="caution">
    <text evidence="4">The sequence shown here is derived from an EMBL/GenBank/DDBJ whole genome shotgun (WGS) entry which is preliminary data.</text>
</comment>
<dbReference type="InterPro" id="IPR000160">
    <property type="entry name" value="GGDEF_dom"/>
</dbReference>
<dbReference type="NCBIfam" id="TIGR00254">
    <property type="entry name" value="GGDEF"/>
    <property type="match status" value="1"/>
</dbReference>
<name>A0ABW9QP37_9ACTN</name>
<keyword evidence="2" id="KW-1133">Transmembrane helix</keyword>
<gene>
    <name evidence="4" type="ORF">GHK86_01835</name>
</gene>
<dbReference type="InterPro" id="IPR050469">
    <property type="entry name" value="Diguanylate_Cyclase"/>
</dbReference>
<accession>A0ABW9QP37</accession>